<dbReference type="EMBL" id="JBBCAQ010000010">
    <property type="protein sequence ID" value="KAK7601696.1"/>
    <property type="molecule type" value="Genomic_DNA"/>
</dbReference>
<dbReference type="GO" id="GO:0007623">
    <property type="term" value="P:circadian rhythm"/>
    <property type="evidence" value="ECO:0007669"/>
    <property type="project" value="UniProtKB-ARBA"/>
</dbReference>
<feature type="signal peptide" evidence="4">
    <location>
        <begin position="1"/>
        <end position="24"/>
    </location>
</feature>
<dbReference type="Gene3D" id="3.15.10.30">
    <property type="entry name" value="Haemolymph juvenile hormone binding protein"/>
    <property type="match status" value="1"/>
</dbReference>
<dbReference type="GO" id="GO:0005615">
    <property type="term" value="C:extracellular space"/>
    <property type="evidence" value="ECO:0007669"/>
    <property type="project" value="TreeGrafter"/>
</dbReference>
<name>A0AAN9TRR0_9HEMI</name>
<comment type="caution">
    <text evidence="5">The sequence shown here is derived from an EMBL/GenBank/DDBJ whole genome shotgun (WGS) entry which is preliminary data.</text>
</comment>
<dbReference type="Proteomes" id="UP001367676">
    <property type="component" value="Unassembled WGS sequence"/>
</dbReference>
<comment type="similarity">
    <text evidence="3">Belongs to the TO family.</text>
</comment>
<evidence type="ECO:0000256" key="1">
    <source>
        <dbReference type="ARBA" id="ARBA00022729"/>
    </source>
</evidence>
<evidence type="ECO:0000313" key="6">
    <source>
        <dbReference type="Proteomes" id="UP001367676"/>
    </source>
</evidence>
<dbReference type="InterPro" id="IPR010562">
    <property type="entry name" value="Haemolymph_juvenile_hormone-bd"/>
</dbReference>
<reference evidence="5 6" key="1">
    <citation type="submission" date="2024-03" db="EMBL/GenBank/DDBJ databases">
        <title>Adaptation during the transition from Ophiocordyceps entomopathogen to insect associate is accompanied by gene loss and intensified selection.</title>
        <authorList>
            <person name="Ward C.M."/>
            <person name="Onetto C.A."/>
            <person name="Borneman A.R."/>
        </authorList>
    </citation>
    <scope>NUCLEOTIDE SEQUENCE [LARGE SCALE GENOMIC DNA]</scope>
    <source>
        <strain evidence="5">AWRI1</strain>
        <tissue evidence="5">Single Adult Female</tissue>
    </source>
</reference>
<evidence type="ECO:0000256" key="3">
    <source>
        <dbReference type="ARBA" id="ARBA00060902"/>
    </source>
</evidence>
<accession>A0AAN9TRR0</accession>
<gene>
    <name evidence="5" type="ORF">V9T40_009137</name>
</gene>
<dbReference type="Pfam" id="PF06585">
    <property type="entry name" value="JHBP"/>
    <property type="match status" value="1"/>
</dbReference>
<dbReference type="PANTHER" id="PTHR11008:SF14">
    <property type="entry name" value="CIRCADIAN CLOCK-CONTROLLED PROTEIN-LIKE PROTEIN"/>
    <property type="match status" value="1"/>
</dbReference>
<evidence type="ECO:0000256" key="4">
    <source>
        <dbReference type="SAM" id="SignalP"/>
    </source>
</evidence>
<dbReference type="FunFam" id="3.15.10.30:FF:000001">
    <property type="entry name" value="Takeout-like protein 1"/>
    <property type="match status" value="1"/>
</dbReference>
<proteinExistence type="inferred from homology"/>
<dbReference type="AlphaFoldDB" id="A0AAN9TRR0"/>
<organism evidence="5 6">
    <name type="scientific">Parthenolecanium corni</name>
    <dbReference type="NCBI Taxonomy" id="536013"/>
    <lineage>
        <taxon>Eukaryota</taxon>
        <taxon>Metazoa</taxon>
        <taxon>Ecdysozoa</taxon>
        <taxon>Arthropoda</taxon>
        <taxon>Hexapoda</taxon>
        <taxon>Insecta</taxon>
        <taxon>Pterygota</taxon>
        <taxon>Neoptera</taxon>
        <taxon>Paraneoptera</taxon>
        <taxon>Hemiptera</taxon>
        <taxon>Sternorrhyncha</taxon>
        <taxon>Coccoidea</taxon>
        <taxon>Coccidae</taxon>
        <taxon>Parthenolecanium</taxon>
    </lineage>
</organism>
<protein>
    <submittedName>
        <fullName evidence="5">Uncharacterized protein</fullName>
    </submittedName>
</protein>
<keyword evidence="1 4" id="KW-0732">Signal</keyword>
<dbReference type="PANTHER" id="PTHR11008">
    <property type="entry name" value="PROTEIN TAKEOUT-LIKE PROTEIN"/>
    <property type="match status" value="1"/>
</dbReference>
<evidence type="ECO:0000256" key="2">
    <source>
        <dbReference type="ARBA" id="ARBA00023108"/>
    </source>
</evidence>
<dbReference type="SMART" id="SM00700">
    <property type="entry name" value="JHBP"/>
    <property type="match status" value="1"/>
</dbReference>
<sequence>MKFVEQLFVTLIVYLVSQDCSSDAKRLPSFVKTCSRKEPDLAKCLLESMVPSVKPHLPVGIPKMKIPALEPLVIPNLEINRKNEALDLKLKLRDIKAYGGTNFVVKNLKVSYDKVSAEGTIILPLIHTTCEYDINGRILVLPLRGKGIFNGNITNIKADLSGTGELTTDKKGRSIAQIKTVNVKLRIGDATGTATNIDNDRNNERITETAVQFYTNNRRQILDIATPIAEEIATEFIIQFGNQILGAVLLDEILPDN</sequence>
<keyword evidence="6" id="KW-1185">Reference proteome</keyword>
<evidence type="ECO:0000313" key="5">
    <source>
        <dbReference type="EMBL" id="KAK7601696.1"/>
    </source>
</evidence>
<dbReference type="InterPro" id="IPR038606">
    <property type="entry name" value="To_sf"/>
</dbReference>
<keyword evidence="2" id="KW-0090">Biological rhythms</keyword>
<feature type="chain" id="PRO_5042899540" evidence="4">
    <location>
        <begin position="25"/>
        <end position="257"/>
    </location>
</feature>